<gene>
    <name evidence="2" type="ORF">EVAR_94369_1</name>
</gene>
<feature type="region of interest" description="Disordered" evidence="1">
    <location>
        <begin position="1"/>
        <end position="40"/>
    </location>
</feature>
<organism evidence="2 3">
    <name type="scientific">Eumeta variegata</name>
    <name type="common">Bagworm moth</name>
    <name type="synonym">Eumeta japonica</name>
    <dbReference type="NCBI Taxonomy" id="151549"/>
    <lineage>
        <taxon>Eukaryota</taxon>
        <taxon>Metazoa</taxon>
        <taxon>Ecdysozoa</taxon>
        <taxon>Arthropoda</taxon>
        <taxon>Hexapoda</taxon>
        <taxon>Insecta</taxon>
        <taxon>Pterygota</taxon>
        <taxon>Neoptera</taxon>
        <taxon>Endopterygota</taxon>
        <taxon>Lepidoptera</taxon>
        <taxon>Glossata</taxon>
        <taxon>Ditrysia</taxon>
        <taxon>Tineoidea</taxon>
        <taxon>Psychidae</taxon>
        <taxon>Oiketicinae</taxon>
        <taxon>Eumeta</taxon>
    </lineage>
</organism>
<evidence type="ECO:0000313" key="3">
    <source>
        <dbReference type="Proteomes" id="UP000299102"/>
    </source>
</evidence>
<reference evidence="2 3" key="1">
    <citation type="journal article" date="2019" name="Commun. Biol.">
        <title>The bagworm genome reveals a unique fibroin gene that provides high tensile strength.</title>
        <authorList>
            <person name="Kono N."/>
            <person name="Nakamura H."/>
            <person name="Ohtoshi R."/>
            <person name="Tomita M."/>
            <person name="Numata K."/>
            <person name="Arakawa K."/>
        </authorList>
    </citation>
    <scope>NUCLEOTIDE SEQUENCE [LARGE SCALE GENOMIC DNA]</scope>
</reference>
<sequence>MTGGAAPPALESNYLASRGPEYSAGGGGRRGGGRRRGGAKKWVVSSIKPRFLDQCAPHLELVITGYFRLCPGRGAGRRGPRGWYNSRSGGGPRGGGGGAGRRHEHQIENSYSK</sequence>
<dbReference type="EMBL" id="BGZK01000076">
    <property type="protein sequence ID" value="GBP16025.1"/>
    <property type="molecule type" value="Genomic_DNA"/>
</dbReference>
<protein>
    <submittedName>
        <fullName evidence="2">Uncharacterized protein</fullName>
    </submittedName>
</protein>
<dbReference type="Proteomes" id="UP000299102">
    <property type="component" value="Unassembled WGS sequence"/>
</dbReference>
<comment type="caution">
    <text evidence="2">The sequence shown here is derived from an EMBL/GenBank/DDBJ whole genome shotgun (WGS) entry which is preliminary data.</text>
</comment>
<name>A0A4C1TPX7_EUMVA</name>
<evidence type="ECO:0000256" key="1">
    <source>
        <dbReference type="SAM" id="MobiDB-lite"/>
    </source>
</evidence>
<evidence type="ECO:0000313" key="2">
    <source>
        <dbReference type="EMBL" id="GBP16025.1"/>
    </source>
</evidence>
<dbReference type="AlphaFoldDB" id="A0A4C1TPX7"/>
<accession>A0A4C1TPX7</accession>
<keyword evidence="3" id="KW-1185">Reference proteome</keyword>
<feature type="compositionally biased region" description="Gly residues" evidence="1">
    <location>
        <begin position="88"/>
        <end position="99"/>
    </location>
</feature>
<proteinExistence type="predicted"/>
<feature type="region of interest" description="Disordered" evidence="1">
    <location>
        <begin position="76"/>
        <end position="113"/>
    </location>
</feature>